<keyword evidence="15" id="KW-0902">Two-component regulatory system</keyword>
<dbReference type="Proteomes" id="UP000589626">
    <property type="component" value="Unassembled WGS sequence"/>
</dbReference>
<dbReference type="GO" id="GO:0005524">
    <property type="term" value="F:ATP binding"/>
    <property type="evidence" value="ECO:0007669"/>
    <property type="project" value="UniProtKB-KW"/>
</dbReference>
<dbReference type="Pfam" id="PF02518">
    <property type="entry name" value="HATPase_c"/>
    <property type="match status" value="1"/>
</dbReference>
<evidence type="ECO:0000256" key="12">
    <source>
        <dbReference type="ARBA" id="ARBA00022777"/>
    </source>
</evidence>
<dbReference type="PANTHER" id="PTHR24421">
    <property type="entry name" value="NITRATE/NITRITE SENSOR PROTEIN NARX-RELATED"/>
    <property type="match status" value="1"/>
</dbReference>
<evidence type="ECO:0000256" key="17">
    <source>
        <dbReference type="ARBA" id="ARBA00024827"/>
    </source>
</evidence>
<feature type="transmembrane region" description="Helical" evidence="20">
    <location>
        <begin position="185"/>
        <end position="208"/>
    </location>
</feature>
<comment type="function">
    <text evidence="17">Member of the two-component regulatory system NreB/NreC involved in the control of dissimilatory nitrate/nitrite reduction in response to oxygen. NreB functions as a direct oxygen sensor histidine kinase which is autophosphorylated, in the absence of oxygen, probably at the conserved histidine residue, and transfers its phosphate group probably to a conserved aspartate residue of NreC. NreB/NreC activates the expression of the nitrate (narGHJI) and nitrite (nir) reductase operons, as well as the putative nitrate transporter gene narT.</text>
</comment>
<dbReference type="EC" id="2.7.13.3" evidence="4"/>
<feature type="transmembrane region" description="Helical" evidence="20">
    <location>
        <begin position="83"/>
        <end position="103"/>
    </location>
</feature>
<evidence type="ECO:0000256" key="13">
    <source>
        <dbReference type="ARBA" id="ARBA00022840"/>
    </source>
</evidence>
<feature type="transmembrane region" description="Helical" evidence="20">
    <location>
        <begin position="290"/>
        <end position="310"/>
    </location>
</feature>
<keyword evidence="11" id="KW-0547">Nucleotide-binding</keyword>
<keyword evidence="7" id="KW-0963">Cytoplasm</keyword>
<protein>
    <recommendedName>
        <fullName evidence="5">Oxygen sensor histidine kinase NreB</fullName>
        <ecNumber evidence="4">2.7.13.3</ecNumber>
    </recommendedName>
    <alternativeName>
        <fullName evidence="18">Nitrogen regulation protein B</fullName>
    </alternativeName>
</protein>
<dbReference type="AlphaFoldDB" id="A0A7W4Z3E8"/>
<dbReference type="Pfam" id="PF07730">
    <property type="entry name" value="HisKA_3"/>
    <property type="match status" value="1"/>
</dbReference>
<evidence type="ECO:0000256" key="16">
    <source>
        <dbReference type="ARBA" id="ARBA00023014"/>
    </source>
</evidence>
<evidence type="ECO:0000256" key="5">
    <source>
        <dbReference type="ARBA" id="ARBA00017322"/>
    </source>
</evidence>
<dbReference type="InterPro" id="IPR036890">
    <property type="entry name" value="HATPase_C_sf"/>
</dbReference>
<dbReference type="InterPro" id="IPR005467">
    <property type="entry name" value="His_kinase_dom"/>
</dbReference>
<feature type="domain" description="Histidine kinase" evidence="21">
    <location>
        <begin position="587"/>
        <end position="670"/>
    </location>
</feature>
<dbReference type="PROSITE" id="PS50109">
    <property type="entry name" value="HIS_KIN"/>
    <property type="match status" value="1"/>
</dbReference>
<keyword evidence="9" id="KW-0808">Transferase</keyword>
<keyword evidence="16" id="KW-0411">Iron-sulfur</keyword>
<dbReference type="Gene3D" id="3.30.565.10">
    <property type="entry name" value="Histidine kinase-like ATPase, C-terminal domain"/>
    <property type="match status" value="1"/>
</dbReference>
<dbReference type="GO" id="GO:0046872">
    <property type="term" value="F:metal ion binding"/>
    <property type="evidence" value="ECO:0007669"/>
    <property type="project" value="UniProtKB-KW"/>
</dbReference>
<feature type="transmembrane region" description="Helical" evidence="20">
    <location>
        <begin position="220"/>
        <end position="243"/>
    </location>
</feature>
<evidence type="ECO:0000256" key="15">
    <source>
        <dbReference type="ARBA" id="ARBA00023012"/>
    </source>
</evidence>
<evidence type="ECO:0000256" key="4">
    <source>
        <dbReference type="ARBA" id="ARBA00012438"/>
    </source>
</evidence>
<dbReference type="CDD" id="cd16917">
    <property type="entry name" value="HATPase_UhpB-NarQ-NarX-like"/>
    <property type="match status" value="1"/>
</dbReference>
<keyword evidence="14" id="KW-0408">Iron</keyword>
<keyword evidence="23" id="KW-1185">Reference proteome</keyword>
<keyword evidence="10" id="KW-0479">Metal-binding</keyword>
<accession>A0A7W4Z3E8</accession>
<evidence type="ECO:0000256" key="19">
    <source>
        <dbReference type="SAM" id="MobiDB-lite"/>
    </source>
</evidence>
<evidence type="ECO:0000256" key="14">
    <source>
        <dbReference type="ARBA" id="ARBA00023004"/>
    </source>
</evidence>
<sequence>MTPSEQTTVRRFAGAAVGGVTGVLATAALTMVALAPRAFDASAGWYHDVHFFACYVFAAVTTGAGGALVIARSSHPVGPILGLIALLLAGAVAALGWSFLAAGHGWPGVGLAAHASTWLAAPGGFLAIAVLPWFLRNGPLPPRDRSLAVTGMVATVVIVLSGVIVQQPGAPANPLAVDSRLGRALAVVGLPAAVVCAVVGLLALLELLRRSRHEVTAGVRAVRLLTVAVPVLFVSVGVLNLQLHDLVDAVALAVLAAAQMVLVLSVVVLTLRTWDQPVGPVVPRVAVRGLLSAIVVAAYVGVVGLVSQALPIDDRVIGAAAVAVLALLVDPLRRWLQHRVDLLVHGAAADPEALRTALAADLHTESATDALERVAHELRHALRLGATVIRANGDPEVEVAAGGLRPDDPTITYDLVVRGRRVGELVLQGPAGGPITLRARRTAYRLTDLVAMTLDLAQAELRLRVASERLGQVHTEAQRRIRRELHDGMGPMLAGVGLGLAAAQRRLQHDPEAAGRLIDDLRTEITRRSDGVRRLAHSLLPAELEDGDLRGALSVLAARFSGDGLRVRVDTSGLGDLDAPRLVACYHVAAEALLNAHRHANASSVDVSVSTTAGGATLLEVVDDGGGIASDRGRGIGLTSMRERAEELGGRLEIGPGGEGSGTRIGLELP</sequence>
<dbReference type="SMART" id="SM00387">
    <property type="entry name" value="HATPase_c"/>
    <property type="match status" value="1"/>
</dbReference>
<feature type="transmembrane region" description="Helical" evidence="20">
    <location>
        <begin position="12"/>
        <end position="34"/>
    </location>
</feature>
<dbReference type="Gene3D" id="1.20.5.1930">
    <property type="match status" value="1"/>
</dbReference>
<feature type="transmembrane region" description="Helical" evidence="20">
    <location>
        <begin position="49"/>
        <end position="71"/>
    </location>
</feature>
<keyword evidence="12 22" id="KW-0418">Kinase</keyword>
<feature type="region of interest" description="Disordered" evidence="19">
    <location>
        <begin position="651"/>
        <end position="670"/>
    </location>
</feature>
<comment type="catalytic activity">
    <reaction evidence="1">
        <text>ATP + protein L-histidine = ADP + protein N-phospho-L-histidine.</text>
        <dbReference type="EC" id="2.7.13.3"/>
    </reaction>
</comment>
<dbReference type="InterPro" id="IPR003594">
    <property type="entry name" value="HATPase_dom"/>
</dbReference>
<keyword evidence="6" id="KW-0004">4Fe-4S</keyword>
<dbReference type="InterPro" id="IPR004358">
    <property type="entry name" value="Sig_transdc_His_kin-like_C"/>
</dbReference>
<evidence type="ECO:0000256" key="2">
    <source>
        <dbReference type="ARBA" id="ARBA00001966"/>
    </source>
</evidence>
<evidence type="ECO:0000256" key="1">
    <source>
        <dbReference type="ARBA" id="ARBA00000085"/>
    </source>
</evidence>
<dbReference type="GO" id="GO:0005737">
    <property type="term" value="C:cytoplasm"/>
    <property type="evidence" value="ECO:0007669"/>
    <property type="project" value="UniProtKB-SubCell"/>
</dbReference>
<keyword evidence="8" id="KW-0597">Phosphoprotein</keyword>
<dbReference type="InterPro" id="IPR011712">
    <property type="entry name" value="Sig_transdc_His_kin_sub3_dim/P"/>
</dbReference>
<keyword evidence="20" id="KW-0472">Membrane</keyword>
<evidence type="ECO:0000256" key="11">
    <source>
        <dbReference type="ARBA" id="ARBA00022741"/>
    </source>
</evidence>
<keyword evidence="20" id="KW-0812">Transmembrane</keyword>
<organism evidence="22 23">
    <name type="scientific">Nocardioides soli</name>
    <dbReference type="NCBI Taxonomy" id="1036020"/>
    <lineage>
        <taxon>Bacteria</taxon>
        <taxon>Bacillati</taxon>
        <taxon>Actinomycetota</taxon>
        <taxon>Actinomycetes</taxon>
        <taxon>Propionibacteriales</taxon>
        <taxon>Nocardioidaceae</taxon>
        <taxon>Nocardioides</taxon>
    </lineage>
</organism>
<keyword evidence="13" id="KW-0067">ATP-binding</keyword>
<comment type="cofactor">
    <cofactor evidence="2">
        <name>[4Fe-4S] cluster</name>
        <dbReference type="ChEBI" id="CHEBI:49883"/>
    </cofactor>
</comment>
<comment type="subcellular location">
    <subcellularLocation>
        <location evidence="3">Cytoplasm</location>
    </subcellularLocation>
</comment>
<evidence type="ECO:0000256" key="18">
    <source>
        <dbReference type="ARBA" id="ARBA00030800"/>
    </source>
</evidence>
<dbReference type="GO" id="GO:0016020">
    <property type="term" value="C:membrane"/>
    <property type="evidence" value="ECO:0007669"/>
    <property type="project" value="InterPro"/>
</dbReference>
<evidence type="ECO:0000259" key="21">
    <source>
        <dbReference type="PROSITE" id="PS50109"/>
    </source>
</evidence>
<feature type="transmembrane region" description="Helical" evidence="20">
    <location>
        <begin position="115"/>
        <end position="135"/>
    </location>
</feature>
<evidence type="ECO:0000256" key="3">
    <source>
        <dbReference type="ARBA" id="ARBA00004496"/>
    </source>
</evidence>
<dbReference type="GO" id="GO:0051539">
    <property type="term" value="F:4 iron, 4 sulfur cluster binding"/>
    <property type="evidence" value="ECO:0007669"/>
    <property type="project" value="UniProtKB-KW"/>
</dbReference>
<keyword evidence="20" id="KW-1133">Transmembrane helix</keyword>
<reference evidence="22 23" key="1">
    <citation type="submission" date="2020-08" db="EMBL/GenBank/DDBJ databases">
        <title>Sequencing the genomes of 1000 actinobacteria strains.</title>
        <authorList>
            <person name="Klenk H.-P."/>
        </authorList>
    </citation>
    <scope>NUCLEOTIDE SEQUENCE [LARGE SCALE GENOMIC DNA]</scope>
    <source>
        <strain evidence="22 23">DSM 105498</strain>
    </source>
</reference>
<evidence type="ECO:0000313" key="23">
    <source>
        <dbReference type="Proteomes" id="UP000589626"/>
    </source>
</evidence>
<comment type="caution">
    <text evidence="22">The sequence shown here is derived from an EMBL/GenBank/DDBJ whole genome shotgun (WGS) entry which is preliminary data.</text>
</comment>
<evidence type="ECO:0000256" key="7">
    <source>
        <dbReference type="ARBA" id="ARBA00022490"/>
    </source>
</evidence>
<dbReference type="InterPro" id="IPR050482">
    <property type="entry name" value="Sensor_HK_TwoCompSys"/>
</dbReference>
<dbReference type="SUPFAM" id="SSF55874">
    <property type="entry name" value="ATPase domain of HSP90 chaperone/DNA topoisomerase II/histidine kinase"/>
    <property type="match status" value="1"/>
</dbReference>
<evidence type="ECO:0000256" key="9">
    <source>
        <dbReference type="ARBA" id="ARBA00022679"/>
    </source>
</evidence>
<gene>
    <name evidence="22" type="ORF">FHU40_005266</name>
</gene>
<name>A0A7W4Z3E8_9ACTN</name>
<dbReference type="PANTHER" id="PTHR24421:SF10">
    <property type="entry name" value="NITRATE_NITRITE SENSOR PROTEIN NARQ"/>
    <property type="match status" value="1"/>
</dbReference>
<dbReference type="GO" id="GO:0000155">
    <property type="term" value="F:phosphorelay sensor kinase activity"/>
    <property type="evidence" value="ECO:0007669"/>
    <property type="project" value="InterPro"/>
</dbReference>
<proteinExistence type="predicted"/>
<dbReference type="GO" id="GO:0046983">
    <property type="term" value="F:protein dimerization activity"/>
    <property type="evidence" value="ECO:0007669"/>
    <property type="project" value="InterPro"/>
</dbReference>
<dbReference type="RefSeq" id="WP_183595405.1">
    <property type="nucleotide sequence ID" value="NZ_JACHWR010000007.1"/>
</dbReference>
<feature type="transmembrane region" description="Helical" evidence="20">
    <location>
        <begin position="147"/>
        <end position="165"/>
    </location>
</feature>
<evidence type="ECO:0000313" key="22">
    <source>
        <dbReference type="EMBL" id="MBB3045409.1"/>
    </source>
</evidence>
<evidence type="ECO:0000256" key="8">
    <source>
        <dbReference type="ARBA" id="ARBA00022553"/>
    </source>
</evidence>
<evidence type="ECO:0000256" key="6">
    <source>
        <dbReference type="ARBA" id="ARBA00022485"/>
    </source>
</evidence>
<feature type="transmembrane region" description="Helical" evidence="20">
    <location>
        <begin position="249"/>
        <end position="269"/>
    </location>
</feature>
<evidence type="ECO:0000256" key="20">
    <source>
        <dbReference type="SAM" id="Phobius"/>
    </source>
</evidence>
<dbReference type="EMBL" id="JACHWR010000007">
    <property type="protein sequence ID" value="MBB3045409.1"/>
    <property type="molecule type" value="Genomic_DNA"/>
</dbReference>
<dbReference type="PRINTS" id="PR00344">
    <property type="entry name" value="BCTRLSENSOR"/>
</dbReference>
<evidence type="ECO:0000256" key="10">
    <source>
        <dbReference type="ARBA" id="ARBA00022723"/>
    </source>
</evidence>